<protein>
    <submittedName>
        <fullName evidence="3">Thioredoxin domain-containing protein</fullName>
    </submittedName>
</protein>
<accession>A0A831RWP0</accession>
<feature type="domain" description="Spermatogenesis-associated protein 20-like TRX" evidence="2">
    <location>
        <begin position="21"/>
        <end position="176"/>
    </location>
</feature>
<dbReference type="InterPro" id="IPR036249">
    <property type="entry name" value="Thioredoxin-like_sf"/>
</dbReference>
<proteinExistence type="predicted"/>
<dbReference type="InterPro" id="IPR024705">
    <property type="entry name" value="Ssp411"/>
</dbReference>
<evidence type="ECO:0000313" key="3">
    <source>
        <dbReference type="EMBL" id="HEC06570.1"/>
    </source>
</evidence>
<comment type="caution">
    <text evidence="3">The sequence shown here is derived from an EMBL/GenBank/DDBJ whole genome shotgun (WGS) entry which is preliminary data.</text>
</comment>
<dbReference type="SUPFAM" id="SSF48208">
    <property type="entry name" value="Six-hairpin glycosidases"/>
    <property type="match status" value="1"/>
</dbReference>
<reference evidence="3" key="1">
    <citation type="journal article" date="2020" name="mSystems">
        <title>Genome- and Community-Level Interaction Insights into Carbon Utilization and Element Cycling Functions of Hydrothermarchaeota in Hydrothermal Sediment.</title>
        <authorList>
            <person name="Zhou Z."/>
            <person name="Liu Y."/>
            <person name="Xu W."/>
            <person name="Pan J."/>
            <person name="Luo Z.H."/>
            <person name="Li M."/>
        </authorList>
    </citation>
    <scope>NUCLEOTIDE SEQUENCE [LARGE SCALE GENOMIC DNA]</scope>
    <source>
        <strain evidence="3">HyVt-458</strain>
    </source>
</reference>
<dbReference type="PANTHER" id="PTHR42899:SF1">
    <property type="entry name" value="SPERMATOGENESIS-ASSOCIATED PROTEIN 20"/>
    <property type="match status" value="1"/>
</dbReference>
<gene>
    <name evidence="3" type="ORF">ENJ12_06950</name>
</gene>
<evidence type="ECO:0000256" key="1">
    <source>
        <dbReference type="SAM" id="SignalP"/>
    </source>
</evidence>
<dbReference type="Gene3D" id="3.40.30.10">
    <property type="entry name" value="Glutaredoxin"/>
    <property type="match status" value="1"/>
</dbReference>
<name>A0A831RWP0_9GAMM</name>
<feature type="chain" id="PRO_5032552456" evidence="1">
    <location>
        <begin position="20"/>
        <end position="607"/>
    </location>
</feature>
<dbReference type="InterPro" id="IPR008928">
    <property type="entry name" value="6-hairpin_glycosidase_sf"/>
</dbReference>
<dbReference type="InterPro" id="IPR012341">
    <property type="entry name" value="6hp_glycosidase-like_sf"/>
</dbReference>
<evidence type="ECO:0000259" key="2">
    <source>
        <dbReference type="Pfam" id="PF03190"/>
    </source>
</evidence>
<dbReference type="InterPro" id="IPR004879">
    <property type="entry name" value="Ssp411-like_TRX"/>
</dbReference>
<dbReference type="PANTHER" id="PTHR42899">
    <property type="entry name" value="SPERMATOGENESIS-ASSOCIATED PROTEIN 20"/>
    <property type="match status" value="1"/>
</dbReference>
<sequence length="607" mass="68262">MIRSLLILPLLLFSLSAVALQNQLADNPSPYLAMHGRDPVHWQIWNAETLELARKEGKLLFISSGYFACHWCHVMQRESYSNPAIAELLNTYFIPVKVDRELNPALDEHLIDFVQRTQGRAGWPLNVFLTPEGYPVVGMTYLPPERFRVLLGKLQKMWQAEKKEVTELAGKALDALVAQRQKKTPDKPLTNEQLQQAYLMSAMAMADELAGGFGQQNRFPMTPQLSTLLEIQAREPKKSLEHFLRLTLDQMANRGLRDHLAGGFFRYTVDPDWQTPHYEKMLYTQALLADLYLRAARVFDNPAYAQTARDTLAFTLREMCAGSPACIASFSAVDAQGVEGGYYLWTEKELKKALDPSLLKLASEYWQLKGFRNRPEGVLPMKGKSVEVLAKQLKEPVGQIRTLLAEAKKRLLEARQQRKLPVDDKRLAGWNGLLLHALASAAQQLKDPEFLAAAERLRNYLLTDLWDGRQLFRAVHEGKPIGQASLADYAYVAQGLYSWAKVSKRLEDRKMADRLLSIAWSRFYTDKGWISGSQALLPGMPSVMAQEDGALPAAAAIILQLSLGSGDPLLRDKAQAILKDTRLAIQDNPFWYASDVKVLLTAPTTGK</sequence>
<keyword evidence="1" id="KW-0732">Signal</keyword>
<dbReference type="Proteomes" id="UP000886339">
    <property type="component" value="Unassembled WGS sequence"/>
</dbReference>
<organism evidence="3">
    <name type="scientific">Thiolapillus brandeum</name>
    <dbReference type="NCBI Taxonomy" id="1076588"/>
    <lineage>
        <taxon>Bacteria</taxon>
        <taxon>Pseudomonadati</taxon>
        <taxon>Pseudomonadota</taxon>
        <taxon>Gammaproteobacteria</taxon>
        <taxon>Chromatiales</taxon>
        <taxon>Sedimenticolaceae</taxon>
        <taxon>Thiolapillus</taxon>
    </lineage>
</organism>
<dbReference type="SUPFAM" id="SSF52833">
    <property type="entry name" value="Thioredoxin-like"/>
    <property type="match status" value="1"/>
</dbReference>
<dbReference type="AlphaFoldDB" id="A0A831RWP0"/>
<dbReference type="Pfam" id="PF03190">
    <property type="entry name" value="Thioredox_DsbH"/>
    <property type="match status" value="1"/>
</dbReference>
<dbReference type="GO" id="GO:0005975">
    <property type="term" value="P:carbohydrate metabolic process"/>
    <property type="evidence" value="ECO:0007669"/>
    <property type="project" value="InterPro"/>
</dbReference>
<feature type="signal peptide" evidence="1">
    <location>
        <begin position="1"/>
        <end position="19"/>
    </location>
</feature>
<dbReference type="PIRSF" id="PIRSF006402">
    <property type="entry name" value="UCP006402_thioredoxin"/>
    <property type="match status" value="1"/>
</dbReference>
<dbReference type="EMBL" id="DRLF01000244">
    <property type="protein sequence ID" value="HEC06570.1"/>
    <property type="molecule type" value="Genomic_DNA"/>
</dbReference>
<dbReference type="Gene3D" id="1.50.10.10">
    <property type="match status" value="1"/>
</dbReference>